<dbReference type="NCBIfam" id="NF033710">
    <property type="entry name" value="T9SS_OM_PorV"/>
    <property type="match status" value="1"/>
</dbReference>
<dbReference type="OrthoDB" id="9758448at2"/>
<protein>
    <submittedName>
        <fullName evidence="3">Type IX secretion system outer membrane channel protein PorV</fullName>
    </submittedName>
</protein>
<dbReference type="RefSeq" id="WP_129005903.1">
    <property type="nucleotide sequence ID" value="NZ_SDHZ01000005.1"/>
</dbReference>
<accession>A0A4Q1D0S4</accession>
<evidence type="ECO:0000313" key="3">
    <source>
        <dbReference type="EMBL" id="RXK80824.1"/>
    </source>
</evidence>
<name>A0A4Q1D0S4_9BACT</name>
<dbReference type="NCBIfam" id="NF033709">
    <property type="entry name" value="PorV_fam"/>
    <property type="match status" value="1"/>
</dbReference>
<dbReference type="Gene3D" id="2.40.160.60">
    <property type="entry name" value="Outer membrane protein transport protein (OMPP1/FadL/TodX)"/>
    <property type="match status" value="1"/>
</dbReference>
<proteinExistence type="predicted"/>
<dbReference type="InterPro" id="IPR047799">
    <property type="entry name" value="T9SS_OM_PorV"/>
</dbReference>
<feature type="domain" description="Type IX secretion system protein PorV" evidence="2">
    <location>
        <begin position="19"/>
        <end position="253"/>
    </location>
</feature>
<reference evidence="3 4" key="1">
    <citation type="submission" date="2019-01" db="EMBL/GenBank/DDBJ databases">
        <title>Filimonas sp. strain TTM-71.</title>
        <authorList>
            <person name="Chen W.-M."/>
        </authorList>
    </citation>
    <scope>NUCLEOTIDE SEQUENCE [LARGE SCALE GENOMIC DNA]</scope>
    <source>
        <strain evidence="3 4">TTM-71</strain>
    </source>
</reference>
<comment type="caution">
    <text evidence="3">The sequence shown here is derived from an EMBL/GenBank/DDBJ whole genome shotgun (WGS) entry which is preliminary data.</text>
</comment>
<organism evidence="3 4">
    <name type="scientific">Filimonas effusa</name>
    <dbReference type="NCBI Taxonomy" id="2508721"/>
    <lineage>
        <taxon>Bacteria</taxon>
        <taxon>Pseudomonadati</taxon>
        <taxon>Bacteroidota</taxon>
        <taxon>Chitinophagia</taxon>
        <taxon>Chitinophagales</taxon>
        <taxon>Chitinophagaceae</taxon>
        <taxon>Filimonas</taxon>
    </lineage>
</organism>
<dbReference type="AlphaFoldDB" id="A0A4Q1D0S4"/>
<gene>
    <name evidence="3" type="primary">porV</name>
    <name evidence="3" type="ORF">ESB13_21960</name>
</gene>
<feature type="chain" id="PRO_5020672863" evidence="1">
    <location>
        <begin position="19"/>
        <end position="372"/>
    </location>
</feature>
<keyword evidence="1" id="KW-0732">Signal</keyword>
<sequence length="372" mass="40671">MCVRSLFLALLLGGQVYAQEVLTVPTAVPFLRISPDPRAAGMADISIPMDPDPNSCFMNQAKLAFSPQKMGIGLSYTPWFSAYNSGQYLAAASFFTHLNDRDALAFSVRYFNTGTITGTDEVGTIISSYKPRDFSVDAAYGLQLNDYISASTALRFVYSRLVSGVYNGTAFKAGKTVAGDLSLYGDFRDEYGVGWTGGFMLSNLGGKISYTDNAEGKEFLPATFALGAGYTFLLGEDNALLLAAQYEKLLVPAIPSNPDDLTAYHEMPVMKSWVKGFSNNTDRFALGAQFDFRRLLYVRAGYSHEPRIESYRNGFSAGIGLRLPVFNINVSYLAPSQGKAGINPMNNTLRFGVVFNFEEAVAGVDPRHIRQL</sequence>
<dbReference type="InterPro" id="IPR045741">
    <property type="entry name" value="PorV"/>
</dbReference>
<feature type="signal peptide" evidence="1">
    <location>
        <begin position="1"/>
        <end position="18"/>
    </location>
</feature>
<dbReference type="Proteomes" id="UP000290545">
    <property type="component" value="Unassembled WGS sequence"/>
</dbReference>
<keyword evidence="4" id="KW-1185">Reference proteome</keyword>
<evidence type="ECO:0000313" key="4">
    <source>
        <dbReference type="Proteomes" id="UP000290545"/>
    </source>
</evidence>
<evidence type="ECO:0000259" key="2">
    <source>
        <dbReference type="Pfam" id="PF19572"/>
    </source>
</evidence>
<evidence type="ECO:0000256" key="1">
    <source>
        <dbReference type="SAM" id="SignalP"/>
    </source>
</evidence>
<dbReference type="Pfam" id="PF19572">
    <property type="entry name" value="PorV"/>
    <property type="match status" value="1"/>
</dbReference>
<dbReference type="EMBL" id="SDHZ01000005">
    <property type="protein sequence ID" value="RXK80824.1"/>
    <property type="molecule type" value="Genomic_DNA"/>
</dbReference>